<dbReference type="GO" id="GO:0008270">
    <property type="term" value="F:zinc ion binding"/>
    <property type="evidence" value="ECO:0007669"/>
    <property type="project" value="UniProtKB-KW"/>
</dbReference>
<sequence>SGAIPKTGRHTVSKTKSSSDSGSDGECVTKEKQKTPRSPSGTQAKAHFQCPECGRAYGSKIGLSLHRRARHLDAYNAEIDVSRIKARWTREENEILARKEVDLIKEGVYNVNERLAATMPHRTFDAIKSHRKSPAYQKLVKTLLNDDCSPLDGDMPPGAVAVMPPRQTRQTRTRRVGAGIAQEVQEAAPPVEVTPGQEDDVYGVVSSRQDGATPVDKASSTQDDRRHRADEDIRCELRRLTMKQCPRSHGGPMLWEIGKRLARGEDVARRFNDYLQQYLHKTSRSCRAPAKSSVPAPTSRRRQRRQDFARTQDFFRSRQAQCARQILDGMTVHGVQDPGSFLASWTTTMESPSASRVEVPPSRSDGLDPFGPVTAAEISAAMLPAGTAPGPDGLTGRDLRTIPVALLQVILDILMLTRHLPVSLRNAKTVFLPKTPGADSPAQFRPITISSVLVRLFHKILANRLLPEIQFDCRQRAFLPVDGCAENIVLLATALHEAKTTMKPLYMASLDMTKAFDSVSVDAILRGAAVGGFCCEMINYLKEFYQTSSTVLEFEGKQRLVHPSRGVRQGDPLSPLLFNLVIDEWLKKGNSGVYFESRGLELDAMAFADDLVLLAATPQGLQLRIDELVAFLHSRGLAINPAKSLTVALQPSGREKKVKLLTHQAFRVDGQEVKIASTETEWRYLGVFYAPFGQKRPSIMKNLTTLLERVSAAPLRPQQRLVILRYHLLPRLYHQLVLSPITAGFLEKMDVQIRAAIRKWLHLPHDVAVGCYHAEVKEGGLGVPSLRTLIPGLQVRRLKKMATSSLPSCRKVIELPLVEGRLRRATELTTYKGCDITTAKFARRFWAKKLHESIDGHGLRDTRNMPAAVKWTAEGTSLLTGKEFVGVMKLRLNALPSLSRTKRGREVEKSCRAGCNSIESVGHILQKCKRTHHARLRRHDVMVRYLARKLKEKEWDVKVEPHYLTSLGRQIPDLVLQREGQSVILDVQVVGQRVPLNDAHQAKVAKYSNKDLHDQISSRPVLVASATVNFRGCWAKPSVVALKDLGIGNQDFVILTLRCLQGGLRAFHHHQMMTS</sequence>
<organism evidence="5">
    <name type="scientific">Amblyomma aureolatum</name>
    <dbReference type="NCBI Taxonomy" id="187763"/>
    <lineage>
        <taxon>Eukaryota</taxon>
        <taxon>Metazoa</taxon>
        <taxon>Ecdysozoa</taxon>
        <taxon>Arthropoda</taxon>
        <taxon>Chelicerata</taxon>
        <taxon>Arachnida</taxon>
        <taxon>Acari</taxon>
        <taxon>Parasitiformes</taxon>
        <taxon>Ixodida</taxon>
        <taxon>Ixodoidea</taxon>
        <taxon>Ixodidae</taxon>
        <taxon>Amblyomminae</taxon>
        <taxon>Amblyomma</taxon>
    </lineage>
</organism>
<dbReference type="SUPFAM" id="SSF56672">
    <property type="entry name" value="DNA/RNA polymerases"/>
    <property type="match status" value="1"/>
</dbReference>
<dbReference type="EMBL" id="GFAC01000014">
    <property type="protein sequence ID" value="JAT99174.1"/>
    <property type="molecule type" value="mRNA"/>
</dbReference>
<reference evidence="5" key="1">
    <citation type="journal article" date="2017" name="Front. Cell. Infect. Microbiol.">
        <title>The Distinct Transcriptional Response of the Midgut of Amblyomma sculptum and Amblyomma aureolatum Ticks to Rickettsia rickettsii Correlates to Their Differences in Susceptibility to Infection.</title>
        <authorList>
            <person name="Martins L.A."/>
            <person name="Galletti M.F.B.M."/>
            <person name="Ribeiro J.M."/>
            <person name="Fujita A."/>
            <person name="Costa F.B."/>
            <person name="Labruna M.B."/>
            <person name="Daffre S."/>
            <person name="Fogaca A.C."/>
        </authorList>
    </citation>
    <scope>NUCLEOTIDE SEQUENCE</scope>
</reference>
<evidence type="ECO:0000256" key="1">
    <source>
        <dbReference type="PROSITE-ProRule" id="PRU00042"/>
    </source>
</evidence>
<keyword evidence="1" id="KW-0479">Metal-binding</keyword>
<accession>A0A1E1XIZ0</accession>
<evidence type="ECO:0000313" key="5">
    <source>
        <dbReference type="EMBL" id="JAT99174.1"/>
    </source>
</evidence>
<keyword evidence="1" id="KW-0862">Zinc</keyword>
<dbReference type="SMART" id="SM00355">
    <property type="entry name" value="ZnF_C2H2"/>
    <property type="match status" value="1"/>
</dbReference>
<feature type="region of interest" description="Disordered" evidence="2">
    <location>
        <begin position="206"/>
        <end position="229"/>
    </location>
</feature>
<feature type="region of interest" description="Disordered" evidence="2">
    <location>
        <begin position="285"/>
        <end position="306"/>
    </location>
</feature>
<evidence type="ECO:0000259" key="3">
    <source>
        <dbReference type="PROSITE" id="PS50157"/>
    </source>
</evidence>
<protein>
    <submittedName>
        <fullName evidence="5">Putative retrovirus-related pol polyprotein from type-2 retrotransposable element</fullName>
    </submittedName>
</protein>
<feature type="domain" description="C2H2-type" evidence="3">
    <location>
        <begin position="48"/>
        <end position="71"/>
    </location>
</feature>
<feature type="domain" description="Reverse transcriptase" evidence="4">
    <location>
        <begin position="413"/>
        <end position="689"/>
    </location>
</feature>
<dbReference type="GO" id="GO:0071897">
    <property type="term" value="P:DNA biosynthetic process"/>
    <property type="evidence" value="ECO:0007669"/>
    <property type="project" value="UniProtKB-ARBA"/>
</dbReference>
<dbReference type="PROSITE" id="PS50157">
    <property type="entry name" value="ZINC_FINGER_C2H2_2"/>
    <property type="match status" value="1"/>
</dbReference>
<dbReference type="InterPro" id="IPR043502">
    <property type="entry name" value="DNA/RNA_pol_sf"/>
</dbReference>
<dbReference type="AlphaFoldDB" id="A0A1E1XIZ0"/>
<evidence type="ECO:0000256" key="2">
    <source>
        <dbReference type="SAM" id="MobiDB-lite"/>
    </source>
</evidence>
<evidence type="ECO:0000259" key="4">
    <source>
        <dbReference type="PROSITE" id="PS50878"/>
    </source>
</evidence>
<feature type="non-terminal residue" evidence="5">
    <location>
        <position position="1"/>
    </location>
</feature>
<dbReference type="CDD" id="cd01650">
    <property type="entry name" value="RT_nLTR_like"/>
    <property type="match status" value="1"/>
</dbReference>
<feature type="region of interest" description="Disordered" evidence="2">
    <location>
        <begin position="1"/>
        <end position="46"/>
    </location>
</feature>
<keyword evidence="1" id="KW-0863">Zinc-finger</keyword>
<dbReference type="Pfam" id="PF00078">
    <property type="entry name" value="RVT_1"/>
    <property type="match status" value="1"/>
</dbReference>
<dbReference type="InterPro" id="IPR013087">
    <property type="entry name" value="Znf_C2H2_type"/>
</dbReference>
<dbReference type="PROSITE" id="PS50878">
    <property type="entry name" value="RT_POL"/>
    <property type="match status" value="1"/>
</dbReference>
<dbReference type="PANTHER" id="PTHR19446">
    <property type="entry name" value="REVERSE TRANSCRIPTASES"/>
    <property type="match status" value="1"/>
</dbReference>
<feature type="non-terminal residue" evidence="5">
    <location>
        <position position="1075"/>
    </location>
</feature>
<proteinExistence type="evidence at transcript level"/>
<feature type="compositionally biased region" description="Low complexity" evidence="2">
    <location>
        <begin position="14"/>
        <end position="25"/>
    </location>
</feature>
<dbReference type="PROSITE" id="PS00028">
    <property type="entry name" value="ZINC_FINGER_C2H2_1"/>
    <property type="match status" value="1"/>
</dbReference>
<name>A0A1E1XIZ0_9ACAR</name>
<dbReference type="InterPro" id="IPR000477">
    <property type="entry name" value="RT_dom"/>
</dbReference>